<dbReference type="STRING" id="415015.SAMN05660462_01490"/>
<sequence length="589" mass="69650">MIKPNPEQEYIINYFTQNNSRNRVLLVEAPPGTGKTFTAVATAINYTYFNIKTNPLYNKKVLILTFSKNAKAQIEKQLDILGSRDVNWDKYIEITNFHSFFQKYVWAYSQYLGLKENLIIMSTKQRREAFKNKLSFIPEYDGDDKEQYEWAESLLEGDFRPLTYKGNVKPTVKKLIPYKEDIKDIIKEMNREGYIGFSDIAYYMWKLLQKSQALLNIIQNKYNLIILDEYQDSSDLQDKIIKKLIGMNNNAIFFADSKQMIYGWRGASSERLNNLLNNYMGEIKQKELLEVMRFKSRKDIENTLKEVREGTHNIKNFNSSENIKYIKVKVRGKNIYSKEIKNHMFAVLKYRVFHELPKYKDRKNKSIGILCRGNEQVNLLKKALKEEFNINSQTINNNEDEHNVVCDLIEFMRKQQSKINEDELCREIFKYIFAVVDDSNIGSINRNKLDDVSFNSLKRVRLDILKTIRSYVEEAMVDNNYYKCLCNSIKLINGSELQINYDLMSLVKKVLKFSSYSEDKIMDIFLQYQYLKAFRELKGIYVLNVHQSKGREFDYVYLIDREAINKEENLLYVALSRVKEKLVVFDWVV</sequence>
<dbReference type="PANTHER" id="PTHR11070">
    <property type="entry name" value="UVRD / RECB / PCRA DNA HELICASE FAMILY MEMBER"/>
    <property type="match status" value="1"/>
</dbReference>
<dbReference type="Proteomes" id="UP000198625">
    <property type="component" value="Unassembled WGS sequence"/>
</dbReference>
<name>A0A1H3PFR4_9FIRM</name>
<dbReference type="PROSITE" id="PS51198">
    <property type="entry name" value="UVRD_HELICASE_ATP_BIND"/>
    <property type="match status" value="1"/>
</dbReference>
<gene>
    <name evidence="7" type="ORF">SAMN05660462_01490</name>
</gene>
<evidence type="ECO:0000313" key="8">
    <source>
        <dbReference type="Proteomes" id="UP000198625"/>
    </source>
</evidence>
<dbReference type="GO" id="GO:0043138">
    <property type="term" value="F:3'-5' DNA helicase activity"/>
    <property type="evidence" value="ECO:0007669"/>
    <property type="project" value="TreeGrafter"/>
</dbReference>
<feature type="domain" description="UvrD-like helicase ATP-binding" evidence="6">
    <location>
        <begin position="8"/>
        <end position="295"/>
    </location>
</feature>
<dbReference type="EMBL" id="FNQE01000014">
    <property type="protein sequence ID" value="SDY99888.1"/>
    <property type="molecule type" value="Genomic_DNA"/>
</dbReference>
<dbReference type="InterPro" id="IPR027417">
    <property type="entry name" value="P-loop_NTPase"/>
</dbReference>
<evidence type="ECO:0000256" key="4">
    <source>
        <dbReference type="ARBA" id="ARBA00022840"/>
    </source>
</evidence>
<dbReference type="InterPro" id="IPR027785">
    <property type="entry name" value="UvrD-like_helicase_C"/>
</dbReference>
<dbReference type="GO" id="GO:0005829">
    <property type="term" value="C:cytosol"/>
    <property type="evidence" value="ECO:0007669"/>
    <property type="project" value="TreeGrafter"/>
</dbReference>
<reference evidence="7 8" key="1">
    <citation type="submission" date="2016-10" db="EMBL/GenBank/DDBJ databases">
        <authorList>
            <person name="de Groot N.N."/>
        </authorList>
    </citation>
    <scope>NUCLEOTIDE SEQUENCE [LARGE SCALE GENOMIC DNA]</scope>
    <source>
        <strain evidence="7 8">DSM 21650</strain>
    </source>
</reference>
<dbReference type="GO" id="GO:0000725">
    <property type="term" value="P:recombinational repair"/>
    <property type="evidence" value="ECO:0007669"/>
    <property type="project" value="TreeGrafter"/>
</dbReference>
<evidence type="ECO:0000256" key="1">
    <source>
        <dbReference type="ARBA" id="ARBA00022741"/>
    </source>
</evidence>
<dbReference type="InterPro" id="IPR000212">
    <property type="entry name" value="DNA_helicase_UvrD/REP"/>
</dbReference>
<evidence type="ECO:0000256" key="2">
    <source>
        <dbReference type="ARBA" id="ARBA00022801"/>
    </source>
</evidence>
<dbReference type="InterPro" id="IPR013986">
    <property type="entry name" value="DExx_box_DNA_helicase_dom_sf"/>
</dbReference>
<keyword evidence="1 5" id="KW-0547">Nucleotide-binding</keyword>
<evidence type="ECO:0000256" key="3">
    <source>
        <dbReference type="ARBA" id="ARBA00022806"/>
    </source>
</evidence>
<organism evidence="7 8">
    <name type="scientific">Proteiniborus ethanoligenes</name>
    <dbReference type="NCBI Taxonomy" id="415015"/>
    <lineage>
        <taxon>Bacteria</taxon>
        <taxon>Bacillati</taxon>
        <taxon>Bacillota</taxon>
        <taxon>Clostridia</taxon>
        <taxon>Eubacteriales</taxon>
        <taxon>Proteiniborus</taxon>
    </lineage>
</organism>
<dbReference type="SUPFAM" id="SSF52540">
    <property type="entry name" value="P-loop containing nucleoside triphosphate hydrolases"/>
    <property type="match status" value="1"/>
</dbReference>
<proteinExistence type="predicted"/>
<evidence type="ECO:0000259" key="6">
    <source>
        <dbReference type="PROSITE" id="PS51198"/>
    </source>
</evidence>
<accession>A0A1H3PFR4</accession>
<dbReference type="GO" id="GO:0005524">
    <property type="term" value="F:ATP binding"/>
    <property type="evidence" value="ECO:0007669"/>
    <property type="project" value="UniProtKB-UniRule"/>
</dbReference>
<keyword evidence="8" id="KW-1185">Reference proteome</keyword>
<keyword evidence="3 5" id="KW-0347">Helicase</keyword>
<dbReference type="Gene3D" id="3.40.50.300">
    <property type="entry name" value="P-loop containing nucleotide triphosphate hydrolases"/>
    <property type="match status" value="2"/>
</dbReference>
<dbReference type="GO" id="GO:0016787">
    <property type="term" value="F:hydrolase activity"/>
    <property type="evidence" value="ECO:0007669"/>
    <property type="project" value="UniProtKB-UniRule"/>
</dbReference>
<protein>
    <submittedName>
        <fullName evidence="7">Superfamily I DNA or RNA helicase</fullName>
    </submittedName>
</protein>
<dbReference type="Pfam" id="PF00580">
    <property type="entry name" value="UvrD-helicase"/>
    <property type="match status" value="1"/>
</dbReference>
<dbReference type="AlphaFoldDB" id="A0A1H3PFR4"/>
<keyword evidence="4 5" id="KW-0067">ATP-binding</keyword>
<evidence type="ECO:0000256" key="5">
    <source>
        <dbReference type="PROSITE-ProRule" id="PRU00560"/>
    </source>
</evidence>
<dbReference type="RefSeq" id="WP_176967911.1">
    <property type="nucleotide sequence ID" value="NZ_FNQE01000014.1"/>
</dbReference>
<dbReference type="Pfam" id="PF13538">
    <property type="entry name" value="UvrD_C_2"/>
    <property type="match status" value="1"/>
</dbReference>
<feature type="binding site" evidence="5">
    <location>
        <begin position="29"/>
        <end position="36"/>
    </location>
    <ligand>
        <name>ATP</name>
        <dbReference type="ChEBI" id="CHEBI:30616"/>
    </ligand>
</feature>
<keyword evidence="2 5" id="KW-0378">Hydrolase</keyword>
<dbReference type="Gene3D" id="1.10.10.160">
    <property type="match status" value="1"/>
</dbReference>
<dbReference type="PANTHER" id="PTHR11070:SF67">
    <property type="entry name" value="DNA 3'-5' HELICASE"/>
    <property type="match status" value="1"/>
</dbReference>
<dbReference type="InterPro" id="IPR014016">
    <property type="entry name" value="UvrD-like_ATP-bd"/>
</dbReference>
<evidence type="ECO:0000313" key="7">
    <source>
        <dbReference type="EMBL" id="SDY99888.1"/>
    </source>
</evidence>
<dbReference type="GO" id="GO:0003677">
    <property type="term" value="F:DNA binding"/>
    <property type="evidence" value="ECO:0007669"/>
    <property type="project" value="InterPro"/>
</dbReference>